<dbReference type="RefSeq" id="WP_169065090.1">
    <property type="nucleotide sequence ID" value="NZ_SPMY01000006.1"/>
</dbReference>
<evidence type="ECO:0000313" key="1">
    <source>
        <dbReference type="EMBL" id="NMQ26640.1"/>
    </source>
</evidence>
<dbReference type="InterPro" id="IPR010667">
    <property type="entry name" value="Phage_T4_Gp19"/>
</dbReference>
<dbReference type="NCBIfam" id="TIGR02241">
    <property type="entry name" value="conserved hypothetical phage tail region protein"/>
    <property type="match status" value="1"/>
</dbReference>
<accession>A0ABX1TR03</accession>
<dbReference type="Pfam" id="PF06841">
    <property type="entry name" value="Phage_T4_gp19"/>
    <property type="match status" value="1"/>
</dbReference>
<dbReference type="InterPro" id="IPR011747">
    <property type="entry name" value="CHP02241"/>
</dbReference>
<gene>
    <name evidence="1" type="ORF">E4Q23_02010</name>
</gene>
<dbReference type="Proteomes" id="UP000749010">
    <property type="component" value="Unassembled WGS sequence"/>
</dbReference>
<dbReference type="EMBL" id="SPMY01000006">
    <property type="protein sequence ID" value="NMQ26640.1"/>
    <property type="molecule type" value="Genomic_DNA"/>
</dbReference>
<comment type="caution">
    <text evidence="1">The sequence shown here is derived from an EMBL/GenBank/DDBJ whole genome shotgun (WGS) entry which is preliminary data.</text>
</comment>
<dbReference type="PANTHER" id="PTHR38009">
    <property type="entry name" value="CONSERVED HYPOTHETICAL PHAGE TAIL PROTEIN"/>
    <property type="match status" value="1"/>
</dbReference>
<name>A0ABX1TR03_9PROT</name>
<keyword evidence="2" id="KW-1185">Reference proteome</keyword>
<sequence length="179" mass="19328">MPVSGINATMTIAGRALGARRDPYGAYNFLVEIEGIIAGGFSELSGLDMSTEVESIREGGVNDYVHRLPKWTTQSDLVLKKGQTDHDLLWNWYADVVAGKVERKNGSIYLLDSQGIPAMWWDFFQAFPVKWSGPTLNAASGQVAFETLTLAHHGLTKSALNQALSGVRGVLGVVGSVGF</sequence>
<reference evidence="1 2" key="1">
    <citation type="submission" date="2019-03" db="EMBL/GenBank/DDBJ databases">
        <title>Metabolic reconstructions from genomes of highly enriched 'Candidatus Accumulibacter' and 'Candidatus Competibacter' bioreactor populations.</title>
        <authorList>
            <person name="Annavajhala M.K."/>
            <person name="Welles L."/>
            <person name="Abbas B."/>
            <person name="Sorokin D."/>
            <person name="Park H."/>
            <person name="Van Loosdrecht M."/>
            <person name="Chandran K."/>
        </authorList>
    </citation>
    <scope>NUCLEOTIDE SEQUENCE [LARGE SCALE GENOMIC DNA]</scope>
    <source>
        <strain evidence="1 2">SBR_S</strain>
    </source>
</reference>
<dbReference type="PANTHER" id="PTHR38009:SF1">
    <property type="entry name" value="CONSERVED HYPOTHETICAL PHAGE TAIL PROTEIN"/>
    <property type="match status" value="1"/>
</dbReference>
<organism evidence="1 2">
    <name type="scientific">Candidatus Accumulibacter phosphatis</name>
    <dbReference type="NCBI Taxonomy" id="327160"/>
    <lineage>
        <taxon>Bacteria</taxon>
        <taxon>Pseudomonadati</taxon>
        <taxon>Pseudomonadota</taxon>
        <taxon>Betaproteobacteria</taxon>
        <taxon>Candidatus Accumulibacter</taxon>
    </lineage>
</organism>
<evidence type="ECO:0000313" key="2">
    <source>
        <dbReference type="Proteomes" id="UP000749010"/>
    </source>
</evidence>
<protein>
    <submittedName>
        <fullName evidence="1">Phage tail protein</fullName>
    </submittedName>
</protein>
<proteinExistence type="predicted"/>